<gene>
    <name evidence="2" type="ORF">SAMN05216352_1242</name>
</gene>
<evidence type="ECO:0000313" key="3">
    <source>
        <dbReference type="Proteomes" id="UP000199017"/>
    </source>
</evidence>
<dbReference type="EMBL" id="FNDU01000024">
    <property type="protein sequence ID" value="SDJ10868.1"/>
    <property type="molecule type" value="Genomic_DNA"/>
</dbReference>
<dbReference type="RefSeq" id="WP_091588084.1">
    <property type="nucleotide sequence ID" value="NZ_FNDU01000024.1"/>
</dbReference>
<dbReference type="InterPro" id="IPR041657">
    <property type="entry name" value="HTH_17"/>
</dbReference>
<organism evidence="2 3">
    <name type="scientific">Alteribacillus bidgolensis</name>
    <dbReference type="NCBI Taxonomy" id="930129"/>
    <lineage>
        <taxon>Bacteria</taxon>
        <taxon>Bacillati</taxon>
        <taxon>Bacillota</taxon>
        <taxon>Bacilli</taxon>
        <taxon>Bacillales</taxon>
        <taxon>Bacillaceae</taxon>
        <taxon>Alteribacillus</taxon>
    </lineage>
</organism>
<evidence type="ECO:0000313" key="2">
    <source>
        <dbReference type="EMBL" id="SDJ10868.1"/>
    </source>
</evidence>
<reference evidence="2 3" key="1">
    <citation type="submission" date="2016-10" db="EMBL/GenBank/DDBJ databases">
        <authorList>
            <person name="de Groot N.N."/>
        </authorList>
    </citation>
    <scope>NUCLEOTIDE SEQUENCE [LARGE SCALE GENOMIC DNA]</scope>
    <source>
        <strain evidence="3">P4B,CCM 7963,CECT 7998,DSM 25260,IBRC-M 10614,KCTC 13821</strain>
    </source>
</reference>
<dbReference type="AlphaFoldDB" id="A0A1G8R1P3"/>
<dbReference type="Proteomes" id="UP000199017">
    <property type="component" value="Unassembled WGS sequence"/>
</dbReference>
<keyword evidence="3" id="KW-1185">Reference proteome</keyword>
<feature type="domain" description="Helix-turn-helix" evidence="1">
    <location>
        <begin position="65"/>
        <end position="114"/>
    </location>
</feature>
<name>A0A1G8R1P3_9BACI</name>
<evidence type="ECO:0000259" key="1">
    <source>
        <dbReference type="Pfam" id="PF12728"/>
    </source>
</evidence>
<accession>A0A1G8R1P3</accession>
<dbReference type="Gene3D" id="1.10.1660.10">
    <property type="match status" value="2"/>
</dbReference>
<dbReference type="OrthoDB" id="1798833at2"/>
<sequence length="323" mass="37539">MEKSYYVSKDLAELLDVTEATIYKYIRDGKVVPYNKSTWTIDGEYRFSEEETLKLIDAQEEKPGLSTKDVADRLGITAYTVSRHIKNGVLPAKRKKYKGLERYFVSEEDFKTYALKVQSKKQEKLYDEELGFYLFQPLYNQHGDLAARVVNLEEPLIQSINGEYFSIEEAKELSYEGERKKLFEGKKVRKPGFVIFSFPTTDNIHSSFYIFMDYIMNQVGLHNVVVKQNSSTITFSVRSYDLTISKETEQLHIEIEEMINNYMIQGSFIQREKSIYLNSETDTIQAYIKTATKEKLKKEAIKVGVSMNEYVGNVLDRLYQNGN</sequence>
<proteinExistence type="predicted"/>
<protein>
    <submittedName>
        <fullName evidence="2">Helix-turn-helix domain-containing protein</fullName>
    </submittedName>
</protein>
<dbReference type="Pfam" id="PF12728">
    <property type="entry name" value="HTH_17"/>
    <property type="match status" value="1"/>
</dbReference>